<comment type="caution">
    <text evidence="2">The sequence shown here is derived from an EMBL/GenBank/DDBJ whole genome shotgun (WGS) entry which is preliminary data.</text>
</comment>
<organism evidence="2 3">
    <name type="scientific">Jimgerdemannia flammicorona</name>
    <dbReference type="NCBI Taxonomy" id="994334"/>
    <lineage>
        <taxon>Eukaryota</taxon>
        <taxon>Fungi</taxon>
        <taxon>Fungi incertae sedis</taxon>
        <taxon>Mucoromycota</taxon>
        <taxon>Mucoromycotina</taxon>
        <taxon>Endogonomycetes</taxon>
        <taxon>Endogonales</taxon>
        <taxon>Endogonaceae</taxon>
        <taxon>Jimgerdemannia</taxon>
    </lineage>
</organism>
<reference evidence="2 3" key="1">
    <citation type="journal article" date="2018" name="New Phytol.">
        <title>Phylogenomics of Endogonaceae and evolution of mycorrhizas within Mucoromycota.</title>
        <authorList>
            <person name="Chang Y."/>
            <person name="Desiro A."/>
            <person name="Na H."/>
            <person name="Sandor L."/>
            <person name="Lipzen A."/>
            <person name="Clum A."/>
            <person name="Barry K."/>
            <person name="Grigoriev I.V."/>
            <person name="Martin F.M."/>
            <person name="Stajich J.E."/>
            <person name="Smith M.E."/>
            <person name="Bonito G."/>
            <person name="Spatafora J.W."/>
        </authorList>
    </citation>
    <scope>NUCLEOTIDE SEQUENCE [LARGE SCALE GENOMIC DNA]</scope>
    <source>
        <strain evidence="2 3">GMNB39</strain>
    </source>
</reference>
<dbReference type="AlphaFoldDB" id="A0A432ZYZ7"/>
<feature type="transmembrane region" description="Helical" evidence="1">
    <location>
        <begin position="132"/>
        <end position="152"/>
    </location>
</feature>
<dbReference type="Proteomes" id="UP000268093">
    <property type="component" value="Unassembled WGS sequence"/>
</dbReference>
<keyword evidence="3" id="KW-1185">Reference proteome</keyword>
<dbReference type="OrthoDB" id="291792at2759"/>
<keyword evidence="1" id="KW-1133">Transmembrane helix</keyword>
<sequence>MSVDPSQKKRFLGQTILSFLLSEKGYANFQWRTKLRNALPTQNATPVSVLPTCDEYREWMRRYVQPPIENVRAISSFRQILTAPHLHSPHAPVPHQNDERPGLATSARILLHPLHCSHPECLPAATRAGVRGFIGGYSTMVLVHVVLPAVIYRNMRTATSSLSLHQSHTPSPHSLRTFLCNLTHSSPSLSFAVFVSAFSFLYKILLRSLTLHPITSYNPLLPPFTAALLASPTLLLDTASPSRRISIALYIATKTSQFVYQAAQEKGLVPSMPFWCGRWLLFAVSSAQMIWCFLNDPESFPPSYNKFIVTRSSTYVPRRPKGWTGATWPTGAEIVQGIRVISDAGFPAFDREKALQMGGPMDNLRPVIESADDGVCGRGIVMLRIV</sequence>
<accession>A0A432ZYZ7</accession>
<name>A0A432ZYZ7_9FUNG</name>
<dbReference type="InterPro" id="IPR026749">
    <property type="entry name" value="Tmem135"/>
</dbReference>
<evidence type="ECO:0000256" key="1">
    <source>
        <dbReference type="SAM" id="Phobius"/>
    </source>
</evidence>
<protein>
    <submittedName>
        <fullName evidence="2">Uncharacterized protein</fullName>
    </submittedName>
</protein>
<dbReference type="EMBL" id="RBNI01026534">
    <property type="protein sequence ID" value="RUO95717.1"/>
    <property type="molecule type" value="Genomic_DNA"/>
</dbReference>
<dbReference type="PANTHER" id="PTHR12459:SF19">
    <property type="entry name" value="TRANSMEMBRANE PROTEIN 135 N-TERMINAL DOMAIN-CONTAINING PROTEIN"/>
    <property type="match status" value="1"/>
</dbReference>
<evidence type="ECO:0000313" key="2">
    <source>
        <dbReference type="EMBL" id="RUO95717.1"/>
    </source>
</evidence>
<dbReference type="PANTHER" id="PTHR12459">
    <property type="entry name" value="TRANSMEMBRANE PROTEIN 135-RELATED"/>
    <property type="match status" value="1"/>
</dbReference>
<proteinExistence type="predicted"/>
<evidence type="ECO:0000313" key="3">
    <source>
        <dbReference type="Proteomes" id="UP000268093"/>
    </source>
</evidence>
<keyword evidence="1" id="KW-0812">Transmembrane</keyword>
<gene>
    <name evidence="2" type="ORF">BC936DRAFT_143381</name>
</gene>
<keyword evidence="1" id="KW-0472">Membrane</keyword>